<accession>B9RM49</accession>
<keyword evidence="1" id="KW-0175">Coiled coil</keyword>
<proteinExistence type="predicted"/>
<evidence type="ECO:0000313" key="4">
    <source>
        <dbReference type="Proteomes" id="UP000008311"/>
    </source>
</evidence>
<evidence type="ECO:0000256" key="1">
    <source>
        <dbReference type="SAM" id="Coils"/>
    </source>
</evidence>
<gene>
    <name evidence="3" type="ORF">RCOM_1077690</name>
</gene>
<dbReference type="KEGG" id="rcu:8274260"/>
<dbReference type="AlphaFoldDB" id="B9RM49"/>
<feature type="compositionally biased region" description="Low complexity" evidence="2">
    <location>
        <begin position="159"/>
        <end position="178"/>
    </location>
</feature>
<evidence type="ECO:0000313" key="3">
    <source>
        <dbReference type="EMBL" id="EEF47372.1"/>
    </source>
</evidence>
<organism evidence="3 4">
    <name type="scientific">Ricinus communis</name>
    <name type="common">Castor bean</name>
    <dbReference type="NCBI Taxonomy" id="3988"/>
    <lineage>
        <taxon>Eukaryota</taxon>
        <taxon>Viridiplantae</taxon>
        <taxon>Streptophyta</taxon>
        <taxon>Embryophyta</taxon>
        <taxon>Tracheophyta</taxon>
        <taxon>Spermatophyta</taxon>
        <taxon>Magnoliopsida</taxon>
        <taxon>eudicotyledons</taxon>
        <taxon>Gunneridae</taxon>
        <taxon>Pentapetalae</taxon>
        <taxon>rosids</taxon>
        <taxon>fabids</taxon>
        <taxon>Malpighiales</taxon>
        <taxon>Euphorbiaceae</taxon>
        <taxon>Acalyphoideae</taxon>
        <taxon>Acalypheae</taxon>
        <taxon>Ricinus</taxon>
    </lineage>
</organism>
<dbReference type="EMBL" id="EQ973789">
    <property type="protein sequence ID" value="EEF47372.1"/>
    <property type="molecule type" value="Genomic_DNA"/>
</dbReference>
<feature type="coiled-coil region" evidence="1">
    <location>
        <begin position="24"/>
        <end position="51"/>
    </location>
</feature>
<evidence type="ECO:0000256" key="2">
    <source>
        <dbReference type="SAM" id="MobiDB-lite"/>
    </source>
</evidence>
<dbReference type="InParanoid" id="B9RM49"/>
<name>B9RM49_RICCO</name>
<dbReference type="Proteomes" id="UP000008311">
    <property type="component" value="Unassembled WGS sequence"/>
</dbReference>
<keyword evidence="4" id="KW-1185">Reference proteome</keyword>
<feature type="region of interest" description="Disordered" evidence="2">
    <location>
        <begin position="142"/>
        <end position="178"/>
    </location>
</feature>
<reference evidence="4" key="1">
    <citation type="journal article" date="2010" name="Nat. Biotechnol.">
        <title>Draft genome sequence of the oilseed species Ricinus communis.</title>
        <authorList>
            <person name="Chan A.P."/>
            <person name="Crabtree J."/>
            <person name="Zhao Q."/>
            <person name="Lorenzi H."/>
            <person name="Orvis J."/>
            <person name="Puiu D."/>
            <person name="Melake-Berhan A."/>
            <person name="Jones K.M."/>
            <person name="Redman J."/>
            <person name="Chen G."/>
            <person name="Cahoon E.B."/>
            <person name="Gedil M."/>
            <person name="Stanke M."/>
            <person name="Haas B.J."/>
            <person name="Wortman J.R."/>
            <person name="Fraser-Liggett C.M."/>
            <person name="Ravel J."/>
            <person name="Rabinowicz P.D."/>
        </authorList>
    </citation>
    <scope>NUCLEOTIDE SEQUENCE [LARGE SCALE GENOMIC DNA]</scope>
    <source>
        <strain evidence="4">cv. Hale</strain>
    </source>
</reference>
<sequence length="178" mass="20636">MDRRRIRAGIDIPDDPILSNMYDIMRLRRRVRELQQQSNELQQRMRLILSEWRQNSAENNELRMLTDGVERQIQVQDALNGSMEDEIMVLRMLIGRQQQTFDPNSDNSLASEIQQIDGNQNVSLELNPDNQVLRIEQNPDGQAVIGNMNNQDANEGHNSENQNVESEQNPENQPEAKE</sequence>
<protein>
    <submittedName>
        <fullName evidence="3">Uncharacterized protein</fullName>
    </submittedName>
</protein>